<evidence type="ECO:0000256" key="3">
    <source>
        <dbReference type="ARBA" id="ARBA00001941"/>
    </source>
</evidence>
<evidence type="ECO:0000256" key="14">
    <source>
        <dbReference type="PIRSR" id="PIRSR001461-3"/>
    </source>
</evidence>
<dbReference type="Proteomes" id="UP000322940">
    <property type="component" value="Unassembled WGS sequence"/>
</dbReference>
<feature type="binding site" evidence="10 14">
    <location>
        <position position="66"/>
    </location>
    <ligand>
        <name>substrate</name>
    </ligand>
</feature>
<feature type="binding site" evidence="10 13">
    <location>
        <position position="35"/>
    </location>
    <ligand>
        <name>a divalent metal cation</name>
        <dbReference type="ChEBI" id="CHEBI:60240"/>
    </ligand>
</feature>
<reference evidence="16" key="2">
    <citation type="journal article" date="2018" name="BMC Genomics">
        <title>Whole genome sequencing and function prediction of 133 gut anaerobes isolated from chicken caecum in pure cultures.</title>
        <authorList>
            <person name="Medvecky M."/>
            <person name="Cejkova D."/>
            <person name="Polansky O."/>
            <person name="Karasova D."/>
            <person name="Kubasova T."/>
            <person name="Cizek A."/>
            <person name="Rychlik I."/>
        </authorList>
    </citation>
    <scope>NUCLEOTIDE SEQUENCE</scope>
    <source>
        <strain evidence="16">An90</strain>
    </source>
</reference>
<feature type="binding site" evidence="10 13">
    <location>
        <position position="66"/>
    </location>
    <ligand>
        <name>a divalent metal cation</name>
        <dbReference type="ChEBI" id="CHEBI:60240"/>
    </ligand>
</feature>
<dbReference type="RefSeq" id="WP_081918763.1">
    <property type="nucleotide sequence ID" value="NZ_BAAFKZ010000006.1"/>
</dbReference>
<comment type="function">
    <text evidence="10">Catalyzes the reversible epimerization of D-ribulose 5-phosphate to D-xylulose 5-phosphate.</text>
</comment>
<dbReference type="FunFam" id="3.20.20.70:FF:000004">
    <property type="entry name" value="Ribulose-phosphate 3-epimerase"/>
    <property type="match status" value="1"/>
</dbReference>
<dbReference type="OrthoDB" id="1645589at2"/>
<dbReference type="InterPro" id="IPR013785">
    <property type="entry name" value="Aldolase_TIM"/>
</dbReference>
<dbReference type="GO" id="GO:0005737">
    <property type="term" value="C:cytoplasm"/>
    <property type="evidence" value="ECO:0007669"/>
    <property type="project" value="UniProtKB-ARBA"/>
</dbReference>
<keyword evidence="8 10" id="KW-0479">Metal-binding</keyword>
<feature type="binding site" evidence="10 14">
    <location>
        <begin position="142"/>
        <end position="145"/>
    </location>
    <ligand>
        <name>substrate</name>
    </ligand>
</feature>
<dbReference type="eggNOG" id="COG0036">
    <property type="taxonomic scope" value="Bacteria"/>
</dbReference>
<comment type="similarity">
    <text evidence="6 10 11">Belongs to the ribulose-phosphate 3-epimerase family.</text>
</comment>
<comment type="cofactor">
    <cofactor evidence="3">
        <name>Co(2+)</name>
        <dbReference type="ChEBI" id="CHEBI:48828"/>
    </cofactor>
</comment>
<dbReference type="NCBIfam" id="TIGR01163">
    <property type="entry name" value="rpe"/>
    <property type="match status" value="1"/>
</dbReference>
<protein>
    <recommendedName>
        <fullName evidence="7 10">Ribulose-phosphate 3-epimerase</fullName>
        <ecNumber evidence="7 10">5.1.3.1</ecNumber>
    </recommendedName>
</protein>
<keyword evidence="13" id="KW-0170">Cobalt</keyword>
<accession>A0A1Y3R2M3</accession>
<keyword evidence="9 10" id="KW-0413">Isomerase</keyword>
<comment type="cofactor">
    <cofactor evidence="10 13">
        <name>a divalent metal cation</name>
        <dbReference type="ChEBI" id="CHEBI:60240"/>
    </cofactor>
    <text evidence="10 13">Binds 1 divalent metal cation per subunit.</text>
</comment>
<evidence type="ECO:0000256" key="13">
    <source>
        <dbReference type="PIRSR" id="PIRSR001461-2"/>
    </source>
</evidence>
<comment type="caution">
    <text evidence="16">The sequence shown here is derived from an EMBL/GenBank/DDBJ whole genome shotgun (WGS) entry which is preliminary data.</text>
</comment>
<keyword evidence="13" id="KW-0464">Manganese</keyword>
<feature type="binding site" evidence="10 13">
    <location>
        <position position="175"/>
    </location>
    <ligand>
        <name>a divalent metal cation</name>
        <dbReference type="ChEBI" id="CHEBI:60240"/>
    </ligand>
</feature>
<name>A0A1Y3R2M3_9BACT</name>
<dbReference type="PROSITE" id="PS01086">
    <property type="entry name" value="RIBUL_P_3_EPIMER_2"/>
    <property type="match status" value="1"/>
</dbReference>
<dbReference type="InterPro" id="IPR000056">
    <property type="entry name" value="Ribul_P_3_epim-like"/>
</dbReference>
<comment type="catalytic activity">
    <reaction evidence="1 10 11">
        <text>D-ribulose 5-phosphate = D-xylulose 5-phosphate</text>
        <dbReference type="Rhea" id="RHEA:13677"/>
        <dbReference type="ChEBI" id="CHEBI:57737"/>
        <dbReference type="ChEBI" id="CHEBI:58121"/>
        <dbReference type="EC" id="5.1.3.1"/>
    </reaction>
</comment>
<evidence type="ECO:0000256" key="11">
    <source>
        <dbReference type="PIRNR" id="PIRNR001461"/>
    </source>
</evidence>
<evidence type="ECO:0000256" key="10">
    <source>
        <dbReference type="HAMAP-Rule" id="MF_02227"/>
    </source>
</evidence>
<evidence type="ECO:0000256" key="1">
    <source>
        <dbReference type="ARBA" id="ARBA00001782"/>
    </source>
</evidence>
<evidence type="ECO:0000313" key="16">
    <source>
        <dbReference type="EMBL" id="OUN04798.1"/>
    </source>
</evidence>
<evidence type="ECO:0000256" key="7">
    <source>
        <dbReference type="ARBA" id="ARBA00013188"/>
    </source>
</evidence>
<reference evidence="15 18" key="3">
    <citation type="journal article" date="2019" name="Nat. Med.">
        <title>A library of human gut bacterial isolates paired with longitudinal multiomics data enables mechanistic microbiome research.</title>
        <authorList>
            <person name="Poyet M."/>
            <person name="Groussin M."/>
            <person name="Gibbons S.M."/>
            <person name="Avila-Pacheco J."/>
            <person name="Jiang X."/>
            <person name="Kearney S.M."/>
            <person name="Perrotta A.R."/>
            <person name="Berdy B."/>
            <person name="Zhao S."/>
            <person name="Lieberman T.D."/>
            <person name="Swanson P.K."/>
            <person name="Smith M."/>
            <person name="Roesemann S."/>
            <person name="Alexander J.E."/>
            <person name="Rich S.A."/>
            <person name="Livny J."/>
            <person name="Vlamakis H."/>
            <person name="Clish C."/>
            <person name="Bullock K."/>
            <person name="Deik A."/>
            <person name="Scott J."/>
            <person name="Pierce K.A."/>
            <person name="Xavier R.J."/>
            <person name="Alm E.J."/>
        </authorList>
    </citation>
    <scope>NUCLEOTIDE SEQUENCE [LARGE SCALE GENOMIC DNA]</scope>
    <source>
        <strain evidence="15 18">BIOML-A266</strain>
    </source>
</reference>
<comment type="cofactor">
    <cofactor evidence="2">
        <name>Mn(2+)</name>
        <dbReference type="ChEBI" id="CHEBI:29035"/>
    </cofactor>
</comment>
<dbReference type="CDD" id="cd00429">
    <property type="entry name" value="RPE"/>
    <property type="match status" value="1"/>
</dbReference>
<dbReference type="GO" id="GO:0019323">
    <property type="term" value="P:pentose catabolic process"/>
    <property type="evidence" value="ECO:0007669"/>
    <property type="project" value="UniProtKB-UniRule"/>
</dbReference>
<dbReference type="Gene3D" id="3.20.20.70">
    <property type="entry name" value="Aldolase class I"/>
    <property type="match status" value="1"/>
</dbReference>
<evidence type="ECO:0000256" key="9">
    <source>
        <dbReference type="ARBA" id="ARBA00023235"/>
    </source>
</evidence>
<comment type="cofactor">
    <cofactor evidence="4">
        <name>Zn(2+)</name>
        <dbReference type="ChEBI" id="CHEBI:29105"/>
    </cofactor>
</comment>
<gene>
    <name evidence="10 15" type="primary">rpe</name>
    <name evidence="16" type="ORF">B5G41_00355</name>
    <name evidence="15" type="ORF">F2Y10_07870</name>
</gene>
<evidence type="ECO:0000313" key="18">
    <source>
        <dbReference type="Proteomes" id="UP000322940"/>
    </source>
</evidence>
<dbReference type="InterPro" id="IPR011060">
    <property type="entry name" value="RibuloseP-bd_barrel"/>
</dbReference>
<comment type="pathway">
    <text evidence="10">Carbohydrate degradation.</text>
</comment>
<dbReference type="EMBL" id="VVXH01000006">
    <property type="protein sequence ID" value="KAA2378964.1"/>
    <property type="molecule type" value="Genomic_DNA"/>
</dbReference>
<feature type="binding site" evidence="10 14">
    <location>
        <position position="8"/>
    </location>
    <ligand>
        <name>substrate</name>
    </ligand>
</feature>
<feature type="active site" description="Proton acceptor" evidence="10 12">
    <location>
        <position position="35"/>
    </location>
</feature>
<comment type="caution">
    <text evidence="10">Lacks conserved residue(s) required for the propagation of feature annotation.</text>
</comment>
<evidence type="ECO:0000313" key="15">
    <source>
        <dbReference type="EMBL" id="KAA2378964.1"/>
    </source>
</evidence>
<feature type="binding site" evidence="14">
    <location>
        <position position="177"/>
    </location>
    <ligand>
        <name>substrate</name>
    </ligand>
</feature>
<dbReference type="PIRSF" id="PIRSF001461">
    <property type="entry name" value="RPE"/>
    <property type="match status" value="1"/>
</dbReference>
<proteinExistence type="inferred from homology"/>
<dbReference type="AlphaFoldDB" id="A0A1Y3R2M3"/>
<dbReference type="GO" id="GO:0046872">
    <property type="term" value="F:metal ion binding"/>
    <property type="evidence" value="ECO:0007669"/>
    <property type="project" value="UniProtKB-UniRule"/>
</dbReference>
<comment type="cofactor">
    <cofactor evidence="5">
        <name>Fe(2+)</name>
        <dbReference type="ChEBI" id="CHEBI:29033"/>
    </cofactor>
</comment>
<evidence type="ECO:0000256" key="8">
    <source>
        <dbReference type="ARBA" id="ARBA00022723"/>
    </source>
</evidence>
<reference evidence="17" key="1">
    <citation type="submission" date="2017-04" db="EMBL/GenBank/DDBJ databases">
        <title>Function of individual gut microbiota members based on whole genome sequencing of pure cultures obtained from chicken caecum.</title>
        <authorList>
            <person name="Medvecky M."/>
            <person name="Cejkova D."/>
            <person name="Polansky O."/>
            <person name="Karasova D."/>
            <person name="Kubasova T."/>
            <person name="Cizek A."/>
            <person name="Rychlik I."/>
        </authorList>
    </citation>
    <scope>NUCLEOTIDE SEQUENCE [LARGE SCALE GENOMIC DNA]</scope>
    <source>
        <strain evidence="17">An90</strain>
    </source>
</reference>
<evidence type="ECO:0000256" key="6">
    <source>
        <dbReference type="ARBA" id="ARBA00009541"/>
    </source>
</evidence>
<dbReference type="GO" id="GO:0004750">
    <property type="term" value="F:D-ribulose-phosphate 3-epimerase activity"/>
    <property type="evidence" value="ECO:0007669"/>
    <property type="project" value="UniProtKB-UniRule"/>
</dbReference>
<organism evidence="16 17">
    <name type="scientific">Alistipes onderdonkii</name>
    <dbReference type="NCBI Taxonomy" id="328813"/>
    <lineage>
        <taxon>Bacteria</taxon>
        <taxon>Pseudomonadati</taxon>
        <taxon>Bacteroidota</taxon>
        <taxon>Bacteroidia</taxon>
        <taxon>Bacteroidales</taxon>
        <taxon>Rikenellaceae</taxon>
        <taxon>Alistipes</taxon>
    </lineage>
</organism>
<dbReference type="SUPFAM" id="SSF51366">
    <property type="entry name" value="Ribulose-phoshate binding barrel"/>
    <property type="match status" value="1"/>
</dbReference>
<sequence>MNRIVAPSMLSADFGHLERDTQMVDRSAAEWVHIDVMDGVFVPNISFGFPVLKAIRKVTAKCLDVHLMIVEPERYVARFAEAGADIVTFHYEATYDPRGCIEMIRKAGAKAGVSIKPATSVEVLRDILPLVDLVLVMSVEPGFGGQSFIPASIGKIEALRAMARELGLQTVIEVDGGISSHNAREVYQAGADVLVAGNAVFGAADPQAEIVRMLNA</sequence>
<dbReference type="GeneID" id="59807261"/>
<dbReference type="Pfam" id="PF00834">
    <property type="entry name" value="Ribul_P_3_epim"/>
    <property type="match status" value="1"/>
</dbReference>
<feature type="active site" description="Proton donor" evidence="10 12">
    <location>
        <position position="175"/>
    </location>
</feature>
<dbReference type="GO" id="GO:0006098">
    <property type="term" value="P:pentose-phosphate shunt"/>
    <property type="evidence" value="ECO:0007669"/>
    <property type="project" value="UniProtKB-UniRule"/>
</dbReference>
<evidence type="ECO:0000256" key="2">
    <source>
        <dbReference type="ARBA" id="ARBA00001936"/>
    </source>
</evidence>
<feature type="binding site" evidence="10 13">
    <location>
        <position position="33"/>
    </location>
    <ligand>
        <name>a divalent metal cation</name>
        <dbReference type="ChEBI" id="CHEBI:60240"/>
    </ligand>
</feature>
<evidence type="ECO:0000256" key="4">
    <source>
        <dbReference type="ARBA" id="ARBA00001947"/>
    </source>
</evidence>
<dbReference type="PROSITE" id="PS01085">
    <property type="entry name" value="RIBUL_P_3_EPIMER_1"/>
    <property type="match status" value="1"/>
</dbReference>
<feature type="binding site" evidence="10">
    <location>
        <begin position="175"/>
        <end position="177"/>
    </location>
    <ligand>
        <name>substrate</name>
    </ligand>
</feature>
<dbReference type="PANTHER" id="PTHR11749">
    <property type="entry name" value="RIBULOSE-5-PHOSPHATE-3-EPIMERASE"/>
    <property type="match status" value="1"/>
</dbReference>
<dbReference type="EC" id="5.1.3.1" evidence="7 10"/>
<dbReference type="EMBL" id="NFHB01000001">
    <property type="protein sequence ID" value="OUN04798.1"/>
    <property type="molecule type" value="Genomic_DNA"/>
</dbReference>
<keyword evidence="10 11" id="KW-0119">Carbohydrate metabolism</keyword>
<dbReference type="InterPro" id="IPR026019">
    <property type="entry name" value="Ribul_P_3_epim"/>
</dbReference>
<evidence type="ECO:0000313" key="17">
    <source>
        <dbReference type="Proteomes" id="UP000195772"/>
    </source>
</evidence>
<evidence type="ECO:0000256" key="12">
    <source>
        <dbReference type="PIRSR" id="PIRSR001461-1"/>
    </source>
</evidence>
<evidence type="ECO:0000256" key="5">
    <source>
        <dbReference type="ARBA" id="ARBA00001954"/>
    </source>
</evidence>
<dbReference type="NCBIfam" id="NF004076">
    <property type="entry name" value="PRK05581.1-4"/>
    <property type="match status" value="1"/>
</dbReference>
<dbReference type="HAMAP" id="MF_02227">
    <property type="entry name" value="RPE"/>
    <property type="match status" value="1"/>
</dbReference>
<keyword evidence="13" id="KW-0862">Zinc</keyword>
<dbReference type="Proteomes" id="UP000195772">
    <property type="component" value="Unassembled WGS sequence"/>
</dbReference>